<evidence type="ECO:0000313" key="4">
    <source>
        <dbReference type="Proteomes" id="UP000539473"/>
    </source>
</evidence>
<dbReference type="Gene3D" id="3.10.180.10">
    <property type="entry name" value="2,3-Dihydroxybiphenyl 1,2-Dioxygenase, domain 1"/>
    <property type="match status" value="2"/>
</dbReference>
<reference evidence="5" key="2">
    <citation type="journal article" date="2019" name="Int. J. Syst. Evol. Microbiol.">
        <title>The Global Catalogue of Microorganisms (GCM) 10K type strain sequencing project: providing services to taxonomists for standard genome sequencing and annotation.</title>
        <authorList>
            <consortium name="The Broad Institute Genomics Platform"/>
            <consortium name="The Broad Institute Genome Sequencing Center for Infectious Disease"/>
            <person name="Wu L."/>
            <person name="Ma J."/>
        </authorList>
    </citation>
    <scope>NUCLEOTIDE SEQUENCE [LARGE SCALE GENOMIC DNA]</scope>
    <source>
        <strain evidence="5">CGMCC 1.18437</strain>
    </source>
</reference>
<dbReference type="InterPro" id="IPR029068">
    <property type="entry name" value="Glyas_Bleomycin-R_OHBP_Dase"/>
</dbReference>
<dbReference type="AlphaFoldDB" id="A0A7W8KFU6"/>
<dbReference type="InterPro" id="IPR004360">
    <property type="entry name" value="Glyas_Fos-R_dOase_dom"/>
</dbReference>
<evidence type="ECO:0000313" key="5">
    <source>
        <dbReference type="Proteomes" id="UP000619376"/>
    </source>
</evidence>
<dbReference type="PANTHER" id="PTHR33993">
    <property type="entry name" value="GLYOXALASE-RELATED"/>
    <property type="match status" value="1"/>
</dbReference>
<dbReference type="Proteomes" id="UP000539473">
    <property type="component" value="Unassembled WGS sequence"/>
</dbReference>
<evidence type="ECO:0000313" key="2">
    <source>
        <dbReference type="EMBL" id="GHF46769.1"/>
    </source>
</evidence>
<feature type="domain" description="VOC" evidence="1">
    <location>
        <begin position="10"/>
        <end position="125"/>
    </location>
</feature>
<dbReference type="CDD" id="cd07247">
    <property type="entry name" value="SgaA_N_like"/>
    <property type="match status" value="2"/>
</dbReference>
<sequence>MTALTHPAGTPTWFDLSTGKPEETKAFYSALFGWTFEDQGADYGHYHRVRKGGEEIAGFMAKSPDMAGMPSMWTVYFSSDDAQADADRIRELGGNVMVEPMQVHRMGHMLVATDPTGAAFGLWQPLDFHGYTVAGAHGAPAWQEVLTRDSSGARAFYTTLFGADSDQMPGGMTYYTLKKDDVETAGIMQMDDGHWPASVPPHWMTYFAVDDIQQAVKTAEASGGTVTVTPFDSPFGTIAVLADPDGATFSVIQLKR</sequence>
<reference evidence="2" key="1">
    <citation type="journal article" date="2014" name="Int. J. Syst. Evol. Microbiol.">
        <title>Complete genome of a new Firmicutes species belonging to the dominant human colonic microbiota ('Ruminococcus bicirculans') reveals two chromosomes and a selective capacity to utilize plant glucans.</title>
        <authorList>
            <consortium name="NISC Comparative Sequencing Program"/>
            <person name="Wegmann U."/>
            <person name="Louis P."/>
            <person name="Goesmann A."/>
            <person name="Henrissat B."/>
            <person name="Duncan S.H."/>
            <person name="Flint H.J."/>
        </authorList>
    </citation>
    <scope>NUCLEOTIDE SEQUENCE</scope>
    <source>
        <strain evidence="2">CGMCC 1.18437</strain>
    </source>
</reference>
<dbReference type="InterPro" id="IPR037523">
    <property type="entry name" value="VOC_core"/>
</dbReference>
<evidence type="ECO:0000259" key="1">
    <source>
        <dbReference type="PROSITE" id="PS51819"/>
    </source>
</evidence>
<organism evidence="3 4">
    <name type="scientific">Deinococcus metalli</name>
    <dbReference type="NCBI Taxonomy" id="1141878"/>
    <lineage>
        <taxon>Bacteria</taxon>
        <taxon>Thermotogati</taxon>
        <taxon>Deinococcota</taxon>
        <taxon>Deinococci</taxon>
        <taxon>Deinococcales</taxon>
        <taxon>Deinococcaceae</taxon>
        <taxon>Deinococcus</taxon>
    </lineage>
</organism>
<dbReference type="PANTHER" id="PTHR33993:SF10">
    <property type="entry name" value="CONSERVED PROTEIN"/>
    <property type="match status" value="1"/>
</dbReference>
<reference evidence="2" key="4">
    <citation type="submission" date="2024-05" db="EMBL/GenBank/DDBJ databases">
        <authorList>
            <person name="Sun Q."/>
            <person name="Zhou Y."/>
        </authorList>
    </citation>
    <scope>NUCLEOTIDE SEQUENCE</scope>
    <source>
        <strain evidence="2">CGMCC 1.18437</strain>
    </source>
</reference>
<comment type="caution">
    <text evidence="3">The sequence shown here is derived from an EMBL/GenBank/DDBJ whole genome shotgun (WGS) entry which is preliminary data.</text>
</comment>
<dbReference type="Proteomes" id="UP000619376">
    <property type="component" value="Unassembled WGS sequence"/>
</dbReference>
<feature type="domain" description="VOC" evidence="1">
    <location>
        <begin position="139"/>
        <end position="254"/>
    </location>
</feature>
<dbReference type="PROSITE" id="PS51819">
    <property type="entry name" value="VOC"/>
    <property type="match status" value="2"/>
</dbReference>
<proteinExistence type="predicted"/>
<dbReference type="SUPFAM" id="SSF54593">
    <property type="entry name" value="Glyoxalase/Bleomycin resistance protein/Dihydroxybiphenyl dioxygenase"/>
    <property type="match status" value="2"/>
</dbReference>
<evidence type="ECO:0000313" key="3">
    <source>
        <dbReference type="EMBL" id="MBB5376978.1"/>
    </source>
</evidence>
<dbReference type="InterPro" id="IPR052164">
    <property type="entry name" value="Anthracycline_SecMetBiosynth"/>
</dbReference>
<dbReference type="Pfam" id="PF00903">
    <property type="entry name" value="Glyoxalase"/>
    <property type="match status" value="2"/>
</dbReference>
<reference evidence="3 4" key="3">
    <citation type="submission" date="2020-08" db="EMBL/GenBank/DDBJ databases">
        <title>Genomic Encyclopedia of Type Strains, Phase IV (KMG-IV): sequencing the most valuable type-strain genomes for metagenomic binning, comparative biology and taxonomic classification.</title>
        <authorList>
            <person name="Goeker M."/>
        </authorList>
    </citation>
    <scope>NUCLEOTIDE SEQUENCE [LARGE SCALE GENOMIC DNA]</scope>
    <source>
        <strain evidence="3 4">DSM 27521</strain>
    </source>
</reference>
<dbReference type="EMBL" id="JACHFK010000005">
    <property type="protein sequence ID" value="MBB5376978.1"/>
    <property type="molecule type" value="Genomic_DNA"/>
</dbReference>
<accession>A0A7W8KFU6</accession>
<protein>
    <submittedName>
        <fullName evidence="2">Glyoxalase/bleomycin resistance protein</fullName>
    </submittedName>
</protein>
<keyword evidence="5" id="KW-1185">Reference proteome</keyword>
<name>A0A7W8KFU6_9DEIO</name>
<gene>
    <name evidence="2" type="ORF">GCM10017781_24050</name>
    <name evidence="3" type="ORF">HNQ07_002442</name>
</gene>
<dbReference type="RefSeq" id="WP_184112086.1">
    <property type="nucleotide sequence ID" value="NZ_BNAJ01000005.1"/>
</dbReference>
<dbReference type="EMBL" id="BNAJ01000005">
    <property type="protein sequence ID" value="GHF46769.1"/>
    <property type="molecule type" value="Genomic_DNA"/>
</dbReference>